<name>A0A7K0CLW5_9ACTN</name>
<evidence type="ECO:0000313" key="3">
    <source>
        <dbReference type="EMBL" id="MQY14479.1"/>
    </source>
</evidence>
<evidence type="ECO:0000256" key="2">
    <source>
        <dbReference type="SAM" id="Phobius"/>
    </source>
</evidence>
<keyword evidence="2" id="KW-1133">Transmembrane helix</keyword>
<keyword evidence="2" id="KW-0472">Membrane</keyword>
<feature type="transmembrane region" description="Helical" evidence="2">
    <location>
        <begin position="6"/>
        <end position="25"/>
    </location>
</feature>
<dbReference type="EMBL" id="WEGJ01000021">
    <property type="protein sequence ID" value="MQY14479.1"/>
    <property type="molecule type" value="Genomic_DNA"/>
</dbReference>
<protein>
    <submittedName>
        <fullName evidence="3">Uncharacterized protein</fullName>
    </submittedName>
</protein>
<evidence type="ECO:0000313" key="4">
    <source>
        <dbReference type="Proteomes" id="UP000466345"/>
    </source>
</evidence>
<dbReference type="OrthoDB" id="4238667at2"/>
<sequence length="155" mass="16339">MSDWGIALIAAGAALAGSIVTGWYARSAGLRQAEAARHAGDRQAEALLESVRLTLEGAEAQRRLTLRRQTYADFLAAADARTLLDRRGRGTGDEESHLQRAHGGIALEGPEEVTTAADALVAALRGHARADELSAARADFVTAARRASANLPDAR</sequence>
<proteinExistence type="predicted"/>
<comment type="caution">
    <text evidence="3">The sequence shown here is derived from an EMBL/GenBank/DDBJ whole genome shotgun (WGS) entry which is preliminary data.</text>
</comment>
<evidence type="ECO:0000256" key="1">
    <source>
        <dbReference type="SAM" id="MobiDB-lite"/>
    </source>
</evidence>
<accession>A0A7K0CLW5</accession>
<dbReference type="RefSeq" id="WP_153455190.1">
    <property type="nucleotide sequence ID" value="NZ_WEGJ01000021.1"/>
</dbReference>
<feature type="region of interest" description="Disordered" evidence="1">
    <location>
        <begin position="86"/>
        <end position="105"/>
    </location>
</feature>
<feature type="compositionally biased region" description="Basic and acidic residues" evidence="1">
    <location>
        <begin position="86"/>
        <end position="98"/>
    </location>
</feature>
<dbReference type="AlphaFoldDB" id="A0A7K0CLW5"/>
<keyword evidence="4" id="KW-1185">Reference proteome</keyword>
<organism evidence="3 4">
    <name type="scientific">Streptomyces smaragdinus</name>
    <dbReference type="NCBI Taxonomy" id="2585196"/>
    <lineage>
        <taxon>Bacteria</taxon>
        <taxon>Bacillati</taxon>
        <taxon>Actinomycetota</taxon>
        <taxon>Actinomycetes</taxon>
        <taxon>Kitasatosporales</taxon>
        <taxon>Streptomycetaceae</taxon>
        <taxon>Streptomyces</taxon>
    </lineage>
</organism>
<gene>
    <name evidence="3" type="ORF">SRB5_46460</name>
</gene>
<reference evidence="3 4" key="1">
    <citation type="submission" date="2019-10" db="EMBL/GenBank/DDBJ databases">
        <title>Streptomyces smaragdinus sp. nov. and Streptomyces fabii sp. nov., isolated from the gut of fungus growing-termite Macrotermes natalensis.</title>
        <authorList>
            <person name="Schwitalla J."/>
            <person name="Benndorf R."/>
            <person name="Martin K."/>
            <person name="De Beer W."/>
            <person name="Kaster A.-K."/>
            <person name="Vollmers J."/>
            <person name="Poulsen M."/>
            <person name="Beemelmanns C."/>
        </authorList>
    </citation>
    <scope>NUCLEOTIDE SEQUENCE [LARGE SCALE GENOMIC DNA]</scope>
    <source>
        <strain evidence="3 4">RB5</strain>
    </source>
</reference>
<keyword evidence="2" id="KW-0812">Transmembrane</keyword>
<dbReference type="Proteomes" id="UP000466345">
    <property type="component" value="Unassembled WGS sequence"/>
</dbReference>